<evidence type="ECO:0000313" key="3">
    <source>
        <dbReference type="EMBL" id="ORA07617.1"/>
    </source>
</evidence>
<dbReference type="RefSeq" id="WP_245845783.1">
    <property type="nucleotide sequence ID" value="NZ_MVHG01000136.1"/>
</dbReference>
<name>A0A1W9Z5T7_MYCAI</name>
<sequence length="494" mass="53916">MADNVPVVPLILRGQVIFDDLKTFNGRGASTFRTPDLQQHLNRLPLPHVDGLADLQALSTREIVDFLAELGTYLDINNNVYLQRARHLSYDAAPTTPPIIDEEYRLLTASFGREVLQEVLGDEAPYLDGWIPRTLATGQIVRTRAFGARAVHVIAGNSPLISALTIIRSALTRSDSIIKSPSNDPYTAAALVQTMCDVAPDHPVTRHISVAYWKGGDDQLEERIYHPSNVEKVLAWGGMTSVRHVTKYVQPGLELISFDPKRSCSVIGPAAFCDPETLVDAAHRLALDIGQLNQVGCVNARLVYVMSGTDDDGIAKANTLGQLTYSAMLALPPHLSTTPKTFDAELKAELEAIRPLGEWYRVIGGERGEGAIVISQLPEPVGFAAILNCRVANFVPVDDIGDIMRYMDAYTQTVGVYPEALKEDFRDTLPLVGVQRLVTLGFACAGSYGTAQDGMEPVRRMLRWIVDEDSTGLPVAVEPTDRSIDVDAESAVQS</sequence>
<dbReference type="AlphaFoldDB" id="A0A1W9Z5T7"/>
<accession>A0A1W9Z5T7</accession>
<keyword evidence="4" id="KW-1185">Reference proteome</keyword>
<keyword evidence="2" id="KW-0560">Oxidoreductase</keyword>
<evidence type="ECO:0000313" key="4">
    <source>
        <dbReference type="Proteomes" id="UP000192707"/>
    </source>
</evidence>
<dbReference type="GO" id="GO:0050062">
    <property type="term" value="F:long-chain-fatty-acyl-CoA reductase activity"/>
    <property type="evidence" value="ECO:0007669"/>
    <property type="project" value="UniProtKB-EC"/>
</dbReference>
<comment type="catalytic activity">
    <reaction evidence="2">
        <text>a long-chain fatty aldehyde + NADP(+) + CoA = a long-chain fatty acyl-CoA + NADPH + H(+)</text>
        <dbReference type="Rhea" id="RHEA:15437"/>
        <dbReference type="ChEBI" id="CHEBI:15378"/>
        <dbReference type="ChEBI" id="CHEBI:17176"/>
        <dbReference type="ChEBI" id="CHEBI:57287"/>
        <dbReference type="ChEBI" id="CHEBI:57783"/>
        <dbReference type="ChEBI" id="CHEBI:58349"/>
        <dbReference type="ChEBI" id="CHEBI:83139"/>
        <dbReference type="EC" id="1.2.1.50"/>
    </reaction>
</comment>
<evidence type="ECO:0000256" key="2">
    <source>
        <dbReference type="PIRNR" id="PIRNR009414"/>
    </source>
</evidence>
<comment type="caution">
    <text evidence="3">The sequence shown here is derived from an EMBL/GenBank/DDBJ whole genome shotgun (WGS) entry which is preliminary data.</text>
</comment>
<dbReference type="EC" id="1.2.1.50" evidence="2"/>
<proteinExistence type="inferred from homology"/>
<comment type="similarity">
    <text evidence="2">Belongs to the LuxC family.</text>
</comment>
<protein>
    <recommendedName>
        <fullName evidence="2">Acyl-CoA reductase</fullName>
        <ecNumber evidence="2">1.2.1.50</ecNumber>
    </recommendedName>
</protein>
<dbReference type="EMBL" id="MVHG01000136">
    <property type="protein sequence ID" value="ORA07617.1"/>
    <property type="molecule type" value="Genomic_DNA"/>
</dbReference>
<dbReference type="Proteomes" id="UP000192707">
    <property type="component" value="Unassembled WGS sequence"/>
</dbReference>
<reference evidence="3 4" key="1">
    <citation type="submission" date="2016-12" db="EMBL/GenBank/DDBJ databases">
        <title>The new phylogeny of genus Mycobacterium.</title>
        <authorList>
            <person name="Tortoli E."/>
            <person name="Trovato A."/>
            <person name="Cirillo D.M."/>
        </authorList>
    </citation>
    <scope>NUCLEOTIDE SEQUENCE [LARGE SCALE GENOMIC DNA]</scope>
    <source>
        <strain evidence="3 4">DSM 45069</strain>
    </source>
</reference>
<gene>
    <name evidence="3" type="ORF">BST14_27025</name>
</gene>
<dbReference type="GO" id="GO:0003995">
    <property type="term" value="F:acyl-CoA dehydrogenase activity"/>
    <property type="evidence" value="ECO:0007669"/>
    <property type="project" value="InterPro"/>
</dbReference>
<keyword evidence="1 2" id="KW-0521">NADP</keyword>
<dbReference type="InterPro" id="IPR016161">
    <property type="entry name" value="Ald_DH/histidinol_DH"/>
</dbReference>
<dbReference type="InterPro" id="IPR008670">
    <property type="entry name" value="CoA_reduct_LuxC"/>
</dbReference>
<dbReference type="Pfam" id="PF05893">
    <property type="entry name" value="LuxC"/>
    <property type="match status" value="1"/>
</dbReference>
<dbReference type="GO" id="GO:0008218">
    <property type="term" value="P:bioluminescence"/>
    <property type="evidence" value="ECO:0007669"/>
    <property type="project" value="InterPro"/>
</dbReference>
<organism evidence="3 4">
    <name type="scientific">Mycobacterium arosiense ATCC BAA-1401 = DSM 45069</name>
    <dbReference type="NCBI Taxonomy" id="1265311"/>
    <lineage>
        <taxon>Bacteria</taxon>
        <taxon>Bacillati</taxon>
        <taxon>Actinomycetota</taxon>
        <taxon>Actinomycetes</taxon>
        <taxon>Mycobacteriales</taxon>
        <taxon>Mycobacteriaceae</taxon>
        <taxon>Mycobacterium</taxon>
        <taxon>Mycobacterium avium complex (MAC)</taxon>
    </lineage>
</organism>
<evidence type="ECO:0000256" key="1">
    <source>
        <dbReference type="ARBA" id="ARBA00022857"/>
    </source>
</evidence>
<dbReference type="SUPFAM" id="SSF53720">
    <property type="entry name" value="ALDH-like"/>
    <property type="match status" value="1"/>
</dbReference>
<dbReference type="PIRSF" id="PIRSF009414">
    <property type="entry name" value="LuxC"/>
    <property type="match status" value="1"/>
</dbReference>